<dbReference type="eggNOG" id="COG3206">
    <property type="taxonomic scope" value="Bacteria"/>
</dbReference>
<sequence length="720" mass="79903">MSLAEAKPAVQPGGARDEETLVERRGLRDYYIILRERLWIALPLALLVAVPLGYFRARETPLYAAMATMQFEKPETVVTSQVVVDPSVRSDIELNTNIQVLNSARMRSRVVESFTPEEVQILQRPYLANLAPGASPPSAGGALGGVSIDAARNSLLITVRVVHPDPEAAALVANRYVNQFMTYLIERVGGVNESAVEFLRNRADQLRKEAEQADVKLNAYMQAHNLVSLDKNKDIVSERLKTISSTLTSAQLVRLNFENQYALVEAYRKEGRNLVEIQFIAGHGTVPTLSAQLSSLLQSQSVLAERYLERHPKMIDLANSIAIVQEQLGKALDLAIADLGTRLNEARENERTLQEQFAKAEKESLDLGALAPEFNSLQNQAQVSKANYLSILDRLNQTTTTKNLEKIPLHPLDHAVVPGAPFTPNLNAIIRLCVGVGVMVFFGVAFGLSFIDDRIKSAWDVESFIGASLLGIIPDLAALKDDEKYSLLLSGKQAPGVEAFLSVYSSVKIHSKLDFPKTVLVTSTIPGEGKTLISCNLAGSFARHGKNTLLIDCDLRRPMLHRHYKQQNNAGLITWFEAGSPLDGELASTPALGIIKISENLSLLCSGGRSKSPTEFLENPVFGQLLERLKREYDLVIIDSPPLGAVTDSMLIAERTDEIIYVCRFNRAYRKHIRLYMKALRDAKNEVLGVVLNGLSPRRIEYYSNYRYYRSYKKYYGSQS</sequence>
<dbReference type="InterPro" id="IPR027417">
    <property type="entry name" value="P-loop_NTPase"/>
</dbReference>
<dbReference type="eggNOG" id="COG0489">
    <property type="taxonomic scope" value="Bacteria"/>
</dbReference>
<reference evidence="6 7" key="1">
    <citation type="journal article" date="2011" name="J. Bacteriol.">
        <title>Genome sequence of the verrucomicrobium Opitutus terrae PB90-1, an abundant inhabitant of rice paddy soil ecosystems.</title>
        <authorList>
            <person name="van Passel M.W."/>
            <person name="Kant R."/>
            <person name="Palva A."/>
            <person name="Copeland A."/>
            <person name="Lucas S."/>
            <person name="Lapidus A."/>
            <person name="Glavina del Rio T."/>
            <person name="Pitluck S."/>
            <person name="Goltsman E."/>
            <person name="Clum A."/>
            <person name="Sun H."/>
            <person name="Schmutz J."/>
            <person name="Larimer F.W."/>
            <person name="Land M.L."/>
            <person name="Hauser L."/>
            <person name="Kyrpides N."/>
            <person name="Mikhailova N."/>
            <person name="Richardson P.P."/>
            <person name="Janssen P.H."/>
            <person name="de Vos W.M."/>
            <person name="Smidt H."/>
        </authorList>
    </citation>
    <scope>NUCLEOTIDE SEQUENCE [LARGE SCALE GENOMIC DNA]</scope>
    <source>
        <strain evidence="7">DSM 11246 / JCM 15787 / PB90-1</strain>
    </source>
</reference>
<dbReference type="GO" id="GO:0005524">
    <property type="term" value="F:ATP binding"/>
    <property type="evidence" value="ECO:0007669"/>
    <property type="project" value="UniProtKB-KW"/>
</dbReference>
<dbReference type="Pfam" id="PF01656">
    <property type="entry name" value="CbiA"/>
    <property type="match status" value="1"/>
</dbReference>
<feature type="coiled-coil region" evidence="3">
    <location>
        <begin position="196"/>
        <end position="223"/>
    </location>
</feature>
<dbReference type="PANTHER" id="PTHR32309:SF13">
    <property type="entry name" value="FERRIC ENTEROBACTIN TRANSPORT PROTEIN FEPE"/>
    <property type="match status" value="1"/>
</dbReference>
<dbReference type="RefSeq" id="WP_012376675.1">
    <property type="nucleotide sequence ID" value="NC_010571.1"/>
</dbReference>
<dbReference type="STRING" id="452637.Oter_3872"/>
<evidence type="ECO:0000256" key="3">
    <source>
        <dbReference type="SAM" id="Coils"/>
    </source>
</evidence>
<keyword evidence="7" id="KW-1185">Reference proteome</keyword>
<evidence type="ECO:0000256" key="1">
    <source>
        <dbReference type="ARBA" id="ARBA00022741"/>
    </source>
</evidence>
<dbReference type="EC" id="2.7.10.2" evidence="6"/>
<name>B1ZZ74_OPITP</name>
<evidence type="ECO:0000256" key="2">
    <source>
        <dbReference type="ARBA" id="ARBA00022840"/>
    </source>
</evidence>
<protein>
    <submittedName>
        <fullName evidence="6">Capsular exopolysaccharide family</fullName>
        <ecNumber evidence="6">2.7.10.2</ecNumber>
    </submittedName>
</protein>
<feature type="coiled-coil region" evidence="3">
    <location>
        <begin position="336"/>
        <end position="363"/>
    </location>
</feature>
<organism evidence="6 7">
    <name type="scientific">Opitutus terrae (strain DSM 11246 / JCM 15787 / PB90-1)</name>
    <dbReference type="NCBI Taxonomy" id="452637"/>
    <lineage>
        <taxon>Bacteria</taxon>
        <taxon>Pseudomonadati</taxon>
        <taxon>Verrucomicrobiota</taxon>
        <taxon>Opitutia</taxon>
        <taxon>Opitutales</taxon>
        <taxon>Opitutaceae</taxon>
        <taxon>Opitutus</taxon>
    </lineage>
</organism>
<dbReference type="PANTHER" id="PTHR32309">
    <property type="entry name" value="TYROSINE-PROTEIN KINASE"/>
    <property type="match status" value="1"/>
</dbReference>
<feature type="transmembrane region" description="Helical" evidence="4">
    <location>
        <begin position="428"/>
        <end position="451"/>
    </location>
</feature>
<keyword evidence="4" id="KW-1133">Transmembrane helix</keyword>
<dbReference type="Gene3D" id="3.40.50.300">
    <property type="entry name" value="P-loop containing nucleotide triphosphate hydrolases"/>
    <property type="match status" value="1"/>
</dbReference>
<evidence type="ECO:0000313" key="7">
    <source>
        <dbReference type="Proteomes" id="UP000007013"/>
    </source>
</evidence>
<dbReference type="HOGENOM" id="CLU_009912_2_1_0"/>
<keyword evidence="4" id="KW-0812">Transmembrane</keyword>
<dbReference type="GO" id="GO:0004715">
    <property type="term" value="F:non-membrane spanning protein tyrosine kinase activity"/>
    <property type="evidence" value="ECO:0007669"/>
    <property type="project" value="UniProtKB-EC"/>
</dbReference>
<dbReference type="KEGG" id="ote:Oter_3872"/>
<dbReference type="Proteomes" id="UP000007013">
    <property type="component" value="Chromosome"/>
</dbReference>
<dbReference type="EMBL" id="CP001032">
    <property type="protein sequence ID" value="ACB77146.1"/>
    <property type="molecule type" value="Genomic_DNA"/>
</dbReference>
<feature type="transmembrane region" description="Helical" evidence="4">
    <location>
        <begin position="38"/>
        <end position="55"/>
    </location>
</feature>
<dbReference type="CDD" id="cd05387">
    <property type="entry name" value="BY-kinase"/>
    <property type="match status" value="1"/>
</dbReference>
<accession>B1ZZ74</accession>
<evidence type="ECO:0000313" key="6">
    <source>
        <dbReference type="EMBL" id="ACB77146.1"/>
    </source>
</evidence>
<gene>
    <name evidence="6" type="ordered locus">Oter_3872</name>
</gene>
<dbReference type="InterPro" id="IPR002586">
    <property type="entry name" value="CobQ/CobB/MinD/ParA_Nub-bd_dom"/>
</dbReference>
<feature type="domain" description="CobQ/CobB/MinD/ParA nucleotide binding" evidence="5">
    <location>
        <begin position="520"/>
        <end position="697"/>
    </location>
</feature>
<dbReference type="InterPro" id="IPR050445">
    <property type="entry name" value="Bact_polysacc_biosynth/exp"/>
</dbReference>
<dbReference type="GO" id="GO:0005886">
    <property type="term" value="C:plasma membrane"/>
    <property type="evidence" value="ECO:0007669"/>
    <property type="project" value="TreeGrafter"/>
</dbReference>
<proteinExistence type="predicted"/>
<dbReference type="OrthoDB" id="9775724at2"/>
<dbReference type="InterPro" id="IPR005702">
    <property type="entry name" value="Wzc-like_C"/>
</dbReference>
<dbReference type="NCBIfam" id="TIGR01007">
    <property type="entry name" value="eps_fam"/>
    <property type="match status" value="1"/>
</dbReference>
<keyword evidence="4" id="KW-0472">Membrane</keyword>
<keyword evidence="6" id="KW-0808">Transferase</keyword>
<dbReference type="AlphaFoldDB" id="B1ZZ74"/>
<keyword evidence="2" id="KW-0067">ATP-binding</keyword>
<dbReference type="SUPFAM" id="SSF52540">
    <property type="entry name" value="P-loop containing nucleoside triphosphate hydrolases"/>
    <property type="match status" value="1"/>
</dbReference>
<evidence type="ECO:0000256" key="4">
    <source>
        <dbReference type="SAM" id="Phobius"/>
    </source>
</evidence>
<keyword evidence="1" id="KW-0547">Nucleotide-binding</keyword>
<evidence type="ECO:0000259" key="5">
    <source>
        <dbReference type="Pfam" id="PF01656"/>
    </source>
</evidence>
<keyword evidence="3" id="KW-0175">Coiled coil</keyword>